<evidence type="ECO:0000259" key="4">
    <source>
        <dbReference type="Pfam" id="PF20469"/>
    </source>
</evidence>
<feature type="compositionally biased region" description="Basic and acidic residues" evidence="2">
    <location>
        <begin position="253"/>
        <end position="264"/>
    </location>
</feature>
<evidence type="ECO:0000256" key="1">
    <source>
        <dbReference type="SAM" id="Coils"/>
    </source>
</evidence>
<dbReference type="InterPro" id="IPR027417">
    <property type="entry name" value="P-loop_NTPase"/>
</dbReference>
<dbReference type="RefSeq" id="WP_369616856.1">
    <property type="nucleotide sequence ID" value="NZ_AP031573.1"/>
</dbReference>
<feature type="domain" description="Endonuclease GajA/Old nuclease/RecF-like AAA" evidence="3">
    <location>
        <begin position="1"/>
        <end position="426"/>
    </location>
</feature>
<evidence type="ECO:0000256" key="2">
    <source>
        <dbReference type="SAM" id="MobiDB-lite"/>
    </source>
</evidence>
<name>A0AAT9GVX4_9FLAO</name>
<dbReference type="GO" id="GO:0004519">
    <property type="term" value="F:endonuclease activity"/>
    <property type="evidence" value="ECO:0007669"/>
    <property type="project" value="UniProtKB-KW"/>
</dbReference>
<keyword evidence="5" id="KW-0378">Hydrolase</keyword>
<dbReference type="InterPro" id="IPR041685">
    <property type="entry name" value="AAA_GajA/Old/RecF-like"/>
</dbReference>
<accession>A0AAT9GVX4</accession>
<keyword evidence="1" id="KW-0175">Coiled coil</keyword>
<dbReference type="InterPro" id="IPR051396">
    <property type="entry name" value="Bact_Antivir_Def_Nuclease"/>
</dbReference>
<feature type="coiled-coil region" evidence="1">
    <location>
        <begin position="437"/>
        <end position="464"/>
    </location>
</feature>
<organism evidence="5">
    <name type="scientific">Flavobacterium sp. CFS9</name>
    <dbReference type="NCBI Taxonomy" id="3143118"/>
    <lineage>
        <taxon>Bacteria</taxon>
        <taxon>Pseudomonadati</taxon>
        <taxon>Bacteroidota</taxon>
        <taxon>Flavobacteriia</taxon>
        <taxon>Flavobacteriales</taxon>
        <taxon>Flavobacteriaceae</taxon>
        <taxon>Flavobacterium</taxon>
    </lineage>
</organism>
<dbReference type="PANTHER" id="PTHR43581">
    <property type="entry name" value="ATP/GTP PHOSPHATASE"/>
    <property type="match status" value="1"/>
</dbReference>
<dbReference type="AlphaFoldDB" id="A0AAT9GVX4"/>
<dbReference type="SUPFAM" id="SSF52540">
    <property type="entry name" value="P-loop containing nucleoside triphosphate hydrolases"/>
    <property type="match status" value="1"/>
</dbReference>
<evidence type="ECO:0000313" key="5">
    <source>
        <dbReference type="EMBL" id="BFM41593.1"/>
    </source>
</evidence>
<dbReference type="Gene3D" id="3.40.50.300">
    <property type="entry name" value="P-loop containing nucleotide triphosphate hydrolases"/>
    <property type="match status" value="2"/>
</dbReference>
<dbReference type="InterPro" id="IPR034139">
    <property type="entry name" value="TOPRIM_OLD"/>
</dbReference>
<dbReference type="Pfam" id="PF13175">
    <property type="entry name" value="AAA_15"/>
    <property type="match status" value="1"/>
</dbReference>
<protein>
    <submittedName>
        <fullName evidence="5">ATP-dependent endonuclease</fullName>
    </submittedName>
</protein>
<gene>
    <name evidence="5" type="ORF">CFS9_02340</name>
</gene>
<sequence>MIIESVLIRNFRLLKDLKLDLENDLSLLLGKNNSGKTSILSALDKFINQSENKKISSDDFNISYKEEIRKLIESPNELTEKDYNDNIHGIILRLVVSYTDEDDFENISKLMMDLDPDNNYLILGYDYSLHFNDYKLFRSDFKTFKIEEKRKLDESIKKEKGKLKNERKLYKQKGFDIFFKLYQDKYFHHRKKSIAYDYKNKVLFEDQFIDLDNNSTKVNLKNVINFKYISARRNVTNKEADKTLSSQTSQIYERSEKNEEDSKSIEEFKETLSETDETLTNVYASLFGRIVKKVERFGGIKKGESVIKIISSLERRELLKGNTTVIYEHDESSSLPEFYNGLGYMNLISMIFEIEILLQEFKRSKDEKPADINLLFIEEPEAHTHPQMQYVFITNIKSLLEEGIVKNGCVDKKLQYVISTHSSHIVSNCKDFNSIKYLKKENQNSIKSKNLKDLENEYSEAGQEQNFRFLKQYLTLNRSELFFADKAIFIEGDTERILLPAMMKKIDLEESLLENELELLSQNISIVEVGNYANIFERFINFIGVKSLIVTDLDSVKKDFIRNDKGEIKKTSKGNDRQADFSCRVIEGQKTTNPTLNFFFPGLHFSELLSKSEEEKRFLKDSNWINSKDGFLQIAFQIKDVKNYCPRSFEDAFFNIDENITFIKNNRSKFNGLKNMALFYDATKDAYDLGEKCIESKGSFALDILLNSDEDYSEWKIPAYIKQGLLWLRKE</sequence>
<reference evidence="5" key="1">
    <citation type="submission" date="2024-05" db="EMBL/GenBank/DDBJ databases">
        <title>Whole-Genome Sequence of CFS9, a Potential Fish Probiotic Isolated from the Body Surface of Silurus asotus.</title>
        <authorList>
            <person name="Kojima M."/>
            <person name="Tobioka K."/>
            <person name="Yokota K."/>
            <person name="Nakatani H."/>
            <person name="Hori K."/>
            <person name="Tamaru Y."/>
            <person name="Okazaki F."/>
        </authorList>
    </citation>
    <scope>NUCLEOTIDE SEQUENCE</scope>
    <source>
        <strain evidence="5">CFS9</strain>
    </source>
</reference>
<dbReference type="CDD" id="cd01026">
    <property type="entry name" value="TOPRIM_OLD"/>
    <property type="match status" value="1"/>
</dbReference>
<dbReference type="Pfam" id="PF20469">
    <property type="entry name" value="OLD-like_TOPRIM"/>
    <property type="match status" value="1"/>
</dbReference>
<keyword evidence="5" id="KW-0255">Endonuclease</keyword>
<dbReference type="EMBL" id="AP031573">
    <property type="protein sequence ID" value="BFM41593.1"/>
    <property type="molecule type" value="Genomic_DNA"/>
</dbReference>
<keyword evidence="5" id="KW-0540">Nuclease</keyword>
<feature type="domain" description="OLD protein-like TOPRIM" evidence="4">
    <location>
        <begin position="482"/>
        <end position="554"/>
    </location>
</feature>
<evidence type="ECO:0000259" key="3">
    <source>
        <dbReference type="Pfam" id="PF13175"/>
    </source>
</evidence>
<feature type="compositionally biased region" description="Polar residues" evidence="2">
    <location>
        <begin position="243"/>
        <end position="252"/>
    </location>
</feature>
<proteinExistence type="predicted"/>
<feature type="region of interest" description="Disordered" evidence="2">
    <location>
        <begin position="240"/>
        <end position="264"/>
    </location>
</feature>
<dbReference type="PANTHER" id="PTHR43581:SF4">
    <property type="entry name" value="ATP_GTP PHOSPHATASE"/>
    <property type="match status" value="1"/>
</dbReference>